<dbReference type="GO" id="GO:0045727">
    <property type="term" value="P:positive regulation of translation"/>
    <property type="evidence" value="ECO:0007669"/>
    <property type="project" value="TreeGrafter"/>
</dbReference>
<evidence type="ECO:0000259" key="10">
    <source>
        <dbReference type="Pfam" id="PF03467"/>
    </source>
</evidence>
<dbReference type="Pfam" id="PF12895">
    <property type="entry name" value="ANAPC3"/>
    <property type="match status" value="1"/>
</dbReference>
<dbReference type="GO" id="GO:0005730">
    <property type="term" value="C:nucleolus"/>
    <property type="evidence" value="ECO:0007669"/>
    <property type="project" value="TreeGrafter"/>
</dbReference>
<comment type="subcellular location">
    <subcellularLocation>
        <location evidence="2">Cytoplasm</location>
    </subcellularLocation>
    <subcellularLocation>
        <location evidence="1">Nucleus</location>
    </subcellularLocation>
</comment>
<dbReference type="PROSITE" id="PS50005">
    <property type="entry name" value="TPR"/>
    <property type="match status" value="2"/>
</dbReference>
<dbReference type="InterPro" id="IPR039722">
    <property type="entry name" value="Upf3"/>
</dbReference>
<dbReference type="GO" id="GO:0042162">
    <property type="term" value="F:telomeric DNA binding"/>
    <property type="evidence" value="ECO:0007669"/>
    <property type="project" value="TreeGrafter"/>
</dbReference>
<keyword evidence="7" id="KW-0539">Nucleus</keyword>
<reference evidence="11" key="1">
    <citation type="journal article" date="2023" name="DNA Res.">
        <title>Chromosome-level genome assembly of Phrynocephalus forsythii using third-generation DNA sequencing and Hi-C analysis.</title>
        <authorList>
            <person name="Qi Y."/>
            <person name="Zhao W."/>
            <person name="Zhao Y."/>
            <person name="Niu C."/>
            <person name="Cao S."/>
            <person name="Zhang Y."/>
        </authorList>
    </citation>
    <scope>NUCLEOTIDE SEQUENCE</scope>
    <source>
        <tissue evidence="11">Muscle</tissue>
    </source>
</reference>
<dbReference type="GO" id="GO:0032991">
    <property type="term" value="C:protein-containing complex"/>
    <property type="evidence" value="ECO:0007669"/>
    <property type="project" value="UniProtKB-ARBA"/>
</dbReference>
<dbReference type="Pfam" id="PF13181">
    <property type="entry name" value="TPR_8"/>
    <property type="match status" value="1"/>
</dbReference>
<dbReference type="PANTHER" id="PTHR13112">
    <property type="entry name" value="UPF3 REGULATOR OF NONSENSE TRANSCRIPTS-LIKE PROTEIN"/>
    <property type="match status" value="1"/>
</dbReference>
<comment type="caution">
    <text evidence="11">The sequence shown here is derived from an EMBL/GenBank/DDBJ whole genome shotgun (WGS) entry which is preliminary data.</text>
</comment>
<dbReference type="Pfam" id="PF03467">
    <property type="entry name" value="Smg4_UPF3"/>
    <property type="match status" value="1"/>
</dbReference>
<dbReference type="Gene3D" id="1.25.40.10">
    <property type="entry name" value="Tetratricopeptide repeat domain"/>
    <property type="match status" value="1"/>
</dbReference>
<feature type="compositionally biased region" description="Basic and acidic residues" evidence="9">
    <location>
        <begin position="798"/>
        <end position="882"/>
    </location>
</feature>
<dbReference type="InterPro" id="IPR035979">
    <property type="entry name" value="RBD_domain_sf"/>
</dbReference>
<dbReference type="Gene3D" id="3.30.70.330">
    <property type="match status" value="1"/>
</dbReference>
<dbReference type="InterPro" id="IPR012677">
    <property type="entry name" value="Nucleotide-bd_a/b_plait_sf"/>
</dbReference>
<dbReference type="InterPro" id="IPR011990">
    <property type="entry name" value="TPR-like_helical_dom_sf"/>
</dbReference>
<dbReference type="GO" id="GO:0003723">
    <property type="term" value="F:RNA binding"/>
    <property type="evidence" value="ECO:0007669"/>
    <property type="project" value="UniProtKB-KW"/>
</dbReference>
<dbReference type="CDD" id="cd12727">
    <property type="entry name" value="RRM_like_Smg4_UPF3A"/>
    <property type="match status" value="1"/>
</dbReference>
<dbReference type="InterPro" id="IPR019734">
    <property type="entry name" value="TPR_rpt"/>
</dbReference>
<sequence>MNLERLRKRVRQYIDQQQYQSALFWADKVASLSHEDPQDIYWLAQCLYLTAQYHRAAHALRSRKLDKLFEACRYLAARCHYAAKEYQQALDILDMEEPINKRLFEKYLKDESGLKDCSCDWEVSQSSIKSSICLLRGKIYDALDNRTLATFSYKEALKLDVYCFEAFDLLTSHHMLTAEEEKELLESLPLGKQCTEEEQILLHFLFENKLKKYNKPSETLIPESVDGLQDNLDVVVSLAERHYYNCDFKMCYKLTSVVMEKDPFHASCLPVHIGTLVELNKANELFYLSHKLVDLYPNNPVSWFAVGCYYLMVGHKNEHARRYLSKATTLERTYGPAWIAYGHSFAVESEHDQAMAAYFTAAQLMKGCHLPMLYIGLEYGLTNNSKLAERFFSQALSIAPEDPFVMHEVGVVAFQNGEYVCLVFPPCLKYFYMMLLILQVTVDKWEPLLNNLGHVCRKLKKYEEALEYHRQALVLIPQNASTYSAIGYIHSLMGNFESAIDYFHTALGLRRDDTFSVTMLGHCIEMYIGDSEAYIGTAIKDKLRCYDFDVHTMKTLKNIISPVWDVLEFDIERQTLDDSSVLALEAPHQRKPTEPPPPLDETFEIEMNESDMMLETSILGLPGKPPREEKRAALSKVVIRRLPPSFTKEQLEEQLHPLPAHDYFEFCTSDPSLYPHLYSRAYINFRNPDDILLFRDRFDGYVFIDNKGLEYPAVVEFAPFQKISKKKLKKKDVKAGSIEDDPEYRKFLESYCAEEEKICANPETLLGEIEAKTRELIARRTTPLLEYIKNRKLEKQRIREEKREERRRRESEKKRLREDEKRKRREEERRKRKEAEKQKKIAEKEIRIKLLKKPEKGDEQATEKDREKEKCDLEDSKWEKSPGHGNIKSKALEGSLKEIKEKPQNDSDKEQRDSERRFREKEPPERQRFRLEDGRKHRTHYEFDKFVRRNEDEMKWGKGYNQDRGKKVNYNYSFPADTVDKLGKEDKCDDMASKKERIRNKDRPAMQLYQPGVRIRTHTGSSSRSYDSAEKSSEEAYDRKYEADNSTGGGSEKSEDAE</sequence>
<accession>A0A9Q0XM19</accession>
<evidence type="ECO:0000256" key="9">
    <source>
        <dbReference type="SAM" id="MobiDB-lite"/>
    </source>
</evidence>
<feature type="region of interest" description="Disordered" evidence="9">
    <location>
        <begin position="798"/>
        <end position="935"/>
    </location>
</feature>
<dbReference type="InterPro" id="IPR005120">
    <property type="entry name" value="UPF3_dom"/>
</dbReference>
<feature type="compositionally biased region" description="Basic and acidic residues" evidence="9">
    <location>
        <begin position="985"/>
        <end position="1004"/>
    </location>
</feature>
<evidence type="ECO:0000313" key="12">
    <source>
        <dbReference type="Proteomes" id="UP001142489"/>
    </source>
</evidence>
<evidence type="ECO:0000256" key="1">
    <source>
        <dbReference type="ARBA" id="ARBA00004123"/>
    </source>
</evidence>
<feature type="compositionally biased region" description="Basic and acidic residues" evidence="9">
    <location>
        <begin position="895"/>
        <end position="935"/>
    </location>
</feature>
<proteinExistence type="inferred from homology"/>
<keyword evidence="12" id="KW-1185">Reference proteome</keyword>
<evidence type="ECO:0000256" key="7">
    <source>
        <dbReference type="ARBA" id="ARBA00023242"/>
    </source>
</evidence>
<gene>
    <name evidence="11" type="ORF">JRQ81_019265</name>
</gene>
<evidence type="ECO:0000256" key="6">
    <source>
        <dbReference type="ARBA" id="ARBA00023161"/>
    </source>
</evidence>
<evidence type="ECO:0000256" key="8">
    <source>
        <dbReference type="PROSITE-ProRule" id="PRU00339"/>
    </source>
</evidence>
<evidence type="ECO:0000256" key="3">
    <source>
        <dbReference type="ARBA" id="ARBA00005991"/>
    </source>
</evidence>
<evidence type="ECO:0000313" key="11">
    <source>
        <dbReference type="EMBL" id="KAJ7319754.1"/>
    </source>
</evidence>
<dbReference type="SUPFAM" id="SSF54928">
    <property type="entry name" value="RNA-binding domain, RBD"/>
    <property type="match status" value="1"/>
</dbReference>
<feature type="region of interest" description="Disordered" evidence="9">
    <location>
        <begin position="985"/>
        <end position="1058"/>
    </location>
</feature>
<protein>
    <recommendedName>
        <fullName evidence="10">UPF3 domain-containing protein</fullName>
    </recommendedName>
</protein>
<evidence type="ECO:0000256" key="5">
    <source>
        <dbReference type="ARBA" id="ARBA00022884"/>
    </source>
</evidence>
<dbReference type="AlphaFoldDB" id="A0A9Q0XM19"/>
<evidence type="ECO:0000256" key="2">
    <source>
        <dbReference type="ARBA" id="ARBA00004496"/>
    </source>
</evidence>
<feature type="domain" description="UPF3" evidence="10">
    <location>
        <begin position="635"/>
        <end position="792"/>
    </location>
</feature>
<dbReference type="GO" id="GO:0000184">
    <property type="term" value="P:nuclear-transcribed mRNA catabolic process, nonsense-mediated decay"/>
    <property type="evidence" value="ECO:0007669"/>
    <property type="project" value="UniProtKB-KW"/>
</dbReference>
<dbReference type="SUPFAM" id="SSF48452">
    <property type="entry name" value="TPR-like"/>
    <property type="match status" value="2"/>
</dbReference>
<dbReference type="PANTHER" id="PTHR13112:SF2">
    <property type="entry name" value="REGULATOR OF NONSENSE TRANSCRIPTS 3A"/>
    <property type="match status" value="1"/>
</dbReference>
<dbReference type="FunFam" id="3.30.70.330:FF:000067">
    <property type="entry name" value="regulator of nonsense transcripts 3A isoform X2"/>
    <property type="match status" value="1"/>
</dbReference>
<dbReference type="SMART" id="SM00028">
    <property type="entry name" value="TPR"/>
    <property type="match status" value="5"/>
</dbReference>
<name>A0A9Q0XM19_9SAUR</name>
<keyword evidence="5" id="KW-0694">RNA-binding</keyword>
<dbReference type="GO" id="GO:0005737">
    <property type="term" value="C:cytoplasm"/>
    <property type="evidence" value="ECO:0007669"/>
    <property type="project" value="UniProtKB-SubCell"/>
</dbReference>
<evidence type="ECO:0000256" key="4">
    <source>
        <dbReference type="ARBA" id="ARBA00022490"/>
    </source>
</evidence>
<dbReference type="Pfam" id="PF13424">
    <property type="entry name" value="TPR_12"/>
    <property type="match status" value="1"/>
</dbReference>
<feature type="compositionally biased region" description="Basic and acidic residues" evidence="9">
    <location>
        <begin position="1027"/>
        <end position="1043"/>
    </location>
</feature>
<feature type="repeat" description="TPR" evidence="8">
    <location>
        <begin position="480"/>
        <end position="513"/>
    </location>
</feature>
<dbReference type="EMBL" id="JAPFRF010000010">
    <property type="protein sequence ID" value="KAJ7319754.1"/>
    <property type="molecule type" value="Genomic_DNA"/>
</dbReference>
<comment type="similarity">
    <text evidence="3">Belongs to the RENT3 family.</text>
</comment>
<dbReference type="OrthoDB" id="10006270at2759"/>
<feature type="repeat" description="TPR" evidence="8">
    <location>
        <begin position="446"/>
        <end position="479"/>
    </location>
</feature>
<keyword evidence="6" id="KW-0866">Nonsense-mediated mRNA decay</keyword>
<keyword evidence="4" id="KW-0963">Cytoplasm</keyword>
<dbReference type="Proteomes" id="UP001142489">
    <property type="component" value="Unassembled WGS sequence"/>
</dbReference>
<organism evidence="11 12">
    <name type="scientific">Phrynocephalus forsythii</name>
    <dbReference type="NCBI Taxonomy" id="171643"/>
    <lineage>
        <taxon>Eukaryota</taxon>
        <taxon>Metazoa</taxon>
        <taxon>Chordata</taxon>
        <taxon>Craniata</taxon>
        <taxon>Vertebrata</taxon>
        <taxon>Euteleostomi</taxon>
        <taxon>Lepidosauria</taxon>
        <taxon>Squamata</taxon>
        <taxon>Bifurcata</taxon>
        <taxon>Unidentata</taxon>
        <taxon>Episquamata</taxon>
        <taxon>Toxicofera</taxon>
        <taxon>Iguania</taxon>
        <taxon>Acrodonta</taxon>
        <taxon>Agamidae</taxon>
        <taxon>Agaminae</taxon>
        <taxon>Phrynocephalus</taxon>
    </lineage>
</organism>
<keyword evidence="8" id="KW-0802">TPR repeat</keyword>